<proteinExistence type="inferred from homology"/>
<reference evidence="7" key="1">
    <citation type="journal article" date="2022" name="Int. J. Syst. Evol. Microbiol.">
        <title>Anaeromyxobacter oryzae sp. nov., Anaeromyxobacter diazotrophicus sp. nov. and Anaeromyxobacter paludicola sp. nov., isolated from paddy soils.</title>
        <authorList>
            <person name="Itoh H."/>
            <person name="Xu Z."/>
            <person name="Mise K."/>
            <person name="Masuda Y."/>
            <person name="Ushijima N."/>
            <person name="Hayakawa C."/>
            <person name="Shiratori Y."/>
            <person name="Senoo K."/>
        </authorList>
    </citation>
    <scope>NUCLEOTIDE SEQUENCE [LARGE SCALE GENOMIC DNA]</scope>
    <source>
        <strain evidence="7">Red232</strain>
    </source>
</reference>
<evidence type="ECO:0000256" key="5">
    <source>
        <dbReference type="SAM" id="SignalP"/>
    </source>
</evidence>
<organism evidence="6 7">
    <name type="scientific">Anaeromyxobacter oryzae</name>
    <dbReference type="NCBI Taxonomy" id="2918170"/>
    <lineage>
        <taxon>Bacteria</taxon>
        <taxon>Pseudomonadati</taxon>
        <taxon>Myxococcota</taxon>
        <taxon>Myxococcia</taxon>
        <taxon>Myxococcales</taxon>
        <taxon>Cystobacterineae</taxon>
        <taxon>Anaeromyxobacteraceae</taxon>
        <taxon>Anaeromyxobacter</taxon>
    </lineage>
</organism>
<dbReference type="EMBL" id="AP025591">
    <property type="protein sequence ID" value="BDG03245.1"/>
    <property type="molecule type" value="Genomic_DNA"/>
</dbReference>
<keyword evidence="4 5" id="KW-0732">Signal</keyword>
<evidence type="ECO:0000256" key="3">
    <source>
        <dbReference type="ARBA" id="ARBA00022597"/>
    </source>
</evidence>
<evidence type="ECO:0000256" key="1">
    <source>
        <dbReference type="ARBA" id="ARBA00008520"/>
    </source>
</evidence>
<feature type="signal peptide" evidence="5">
    <location>
        <begin position="1"/>
        <end position="20"/>
    </location>
</feature>
<gene>
    <name evidence="6" type="ORF">AMOR_22410</name>
</gene>
<protein>
    <submittedName>
        <fullName evidence="6">Maltotriose-binding protein</fullName>
    </submittedName>
</protein>
<dbReference type="PANTHER" id="PTHR30061">
    <property type="entry name" value="MALTOSE-BINDING PERIPLASMIC PROTEIN"/>
    <property type="match status" value="1"/>
</dbReference>
<dbReference type="PANTHER" id="PTHR30061:SF50">
    <property type="entry name" value="MALTOSE_MALTODEXTRIN-BINDING PERIPLASMIC PROTEIN"/>
    <property type="match status" value="1"/>
</dbReference>
<evidence type="ECO:0000256" key="2">
    <source>
        <dbReference type="ARBA" id="ARBA00022448"/>
    </source>
</evidence>
<dbReference type="Pfam" id="PF01547">
    <property type="entry name" value="SBP_bac_1"/>
    <property type="match status" value="1"/>
</dbReference>
<dbReference type="InterPro" id="IPR006060">
    <property type="entry name" value="Maltose/Cyclodextrin-bd"/>
</dbReference>
<dbReference type="SUPFAM" id="SSF53850">
    <property type="entry name" value="Periplasmic binding protein-like II"/>
    <property type="match status" value="1"/>
</dbReference>
<comment type="similarity">
    <text evidence="1">Belongs to the bacterial solute-binding protein 1 family.</text>
</comment>
<name>A0ABN6MQM4_9BACT</name>
<evidence type="ECO:0000313" key="7">
    <source>
        <dbReference type="Proteomes" id="UP001162891"/>
    </source>
</evidence>
<dbReference type="PRINTS" id="PR00181">
    <property type="entry name" value="MALTOSEBP"/>
</dbReference>
<keyword evidence="3" id="KW-0762">Sugar transport</keyword>
<feature type="chain" id="PRO_5047240729" evidence="5">
    <location>
        <begin position="21"/>
        <end position="402"/>
    </location>
</feature>
<accession>A0ABN6MQM4</accession>
<dbReference type="Gene3D" id="3.40.190.10">
    <property type="entry name" value="Periplasmic binding protein-like II"/>
    <property type="match status" value="2"/>
</dbReference>
<dbReference type="CDD" id="cd13657">
    <property type="entry name" value="PBP2_Maltodextrin"/>
    <property type="match status" value="1"/>
</dbReference>
<sequence>MTKLLAILLAAAVLPARSLAAELVVWHAYRGAEKTAFEKVVAAYNARPGAQNKVTTLAVPYDAFADKITAAVPRGKGPDVFIYAQDRLGGWIEAGNTVEPIDFYVDDALKGRFIPTTVEALTYRGSLWGLPLNYKVVTLIYNKKLVTQPPKTTDELVALGKKLTNRAAGRFGLAYPYNDFYYDSALFNGLGGGVFDAKGAPTLDAPENVKAFELLMKWVKQDGFLPAEPSSALITSLFNEGKAAMVFSGPWFLGEVKPGIDVGLAPLPTITEAGGKPMKPWMTVEGVYVAAPSKNKEAAFDFVKYVTDVGSARTLALEGRQSPANKQVYEDAKVSSDVLLEGFRKQVEAAVPMPNVPEMTMVWSPATTALNTLIRGSATPKDALAKAQAQVAKDVATLRKGK</sequence>
<dbReference type="Proteomes" id="UP001162891">
    <property type="component" value="Chromosome"/>
</dbReference>
<dbReference type="RefSeq" id="WP_248361080.1">
    <property type="nucleotide sequence ID" value="NZ_AP025591.1"/>
</dbReference>
<keyword evidence="2" id="KW-0813">Transport</keyword>
<dbReference type="InterPro" id="IPR006059">
    <property type="entry name" value="SBP"/>
</dbReference>
<evidence type="ECO:0000313" key="6">
    <source>
        <dbReference type="EMBL" id="BDG03245.1"/>
    </source>
</evidence>
<evidence type="ECO:0000256" key="4">
    <source>
        <dbReference type="ARBA" id="ARBA00022729"/>
    </source>
</evidence>
<keyword evidence="7" id="KW-1185">Reference proteome</keyword>